<dbReference type="EMBL" id="AONH01000001">
    <property type="protein sequence ID" value="KGM89867.1"/>
    <property type="molecule type" value="Genomic_DNA"/>
</dbReference>
<evidence type="ECO:0000313" key="4">
    <source>
        <dbReference type="Proteomes" id="UP000030021"/>
    </source>
</evidence>
<protein>
    <submittedName>
        <fullName evidence="3">ABC-type proline/glycine betaine transport system, periplasmic component</fullName>
    </submittedName>
</protein>
<comment type="caution">
    <text evidence="3">The sequence shown here is derived from an EMBL/GenBank/DDBJ whole genome shotgun (WGS) entry which is preliminary data.</text>
</comment>
<evidence type="ECO:0000313" key="3">
    <source>
        <dbReference type="EMBL" id="KGM89867.1"/>
    </source>
</evidence>
<feature type="chain" id="PRO_5001970221" evidence="1">
    <location>
        <begin position="20"/>
        <end position="314"/>
    </location>
</feature>
<dbReference type="PATRIC" id="fig|1288298.3.peg.464"/>
<dbReference type="HOGENOM" id="CLU_072064_0_0_5"/>
<organism evidence="3 4">
    <name type="scientific">Roseovarius mucosus DSM 17069</name>
    <dbReference type="NCBI Taxonomy" id="1288298"/>
    <lineage>
        <taxon>Bacteria</taxon>
        <taxon>Pseudomonadati</taxon>
        <taxon>Pseudomonadota</taxon>
        <taxon>Alphaproteobacteria</taxon>
        <taxon>Rhodobacterales</taxon>
        <taxon>Roseobacteraceae</taxon>
        <taxon>Roseovarius</taxon>
    </lineage>
</organism>
<name>A0A0A0HPX6_9RHOB</name>
<accession>A0A0A0HPX6</accession>
<dbReference type="AlphaFoldDB" id="A0A0A0HPX6"/>
<dbReference type="GO" id="GO:0043190">
    <property type="term" value="C:ATP-binding cassette (ABC) transporter complex"/>
    <property type="evidence" value="ECO:0007669"/>
    <property type="project" value="InterPro"/>
</dbReference>
<dbReference type="Pfam" id="PF04069">
    <property type="entry name" value="OpuAC"/>
    <property type="match status" value="1"/>
</dbReference>
<gene>
    <name evidence="3" type="ORF">rosmuc_00465</name>
</gene>
<dbReference type="Gene3D" id="3.40.190.10">
    <property type="entry name" value="Periplasmic binding protein-like II"/>
    <property type="match status" value="1"/>
</dbReference>
<feature type="signal peptide" evidence="1">
    <location>
        <begin position="1"/>
        <end position="19"/>
    </location>
</feature>
<evidence type="ECO:0000259" key="2">
    <source>
        <dbReference type="Pfam" id="PF04069"/>
    </source>
</evidence>
<dbReference type="SUPFAM" id="SSF53850">
    <property type="entry name" value="Periplasmic binding protein-like II"/>
    <property type="match status" value="1"/>
</dbReference>
<evidence type="ECO:0000256" key="1">
    <source>
        <dbReference type="SAM" id="SignalP"/>
    </source>
</evidence>
<dbReference type="Gene3D" id="3.40.190.100">
    <property type="entry name" value="Glycine betaine-binding periplasmic protein, domain 2"/>
    <property type="match status" value="1"/>
</dbReference>
<dbReference type="Proteomes" id="UP000030021">
    <property type="component" value="Unassembled WGS sequence"/>
</dbReference>
<dbReference type="GO" id="GO:0022857">
    <property type="term" value="F:transmembrane transporter activity"/>
    <property type="evidence" value="ECO:0007669"/>
    <property type="project" value="InterPro"/>
</dbReference>
<reference evidence="3 4" key="1">
    <citation type="submission" date="2013-01" db="EMBL/GenBank/DDBJ databases">
        <authorList>
            <person name="Fiebig A."/>
            <person name="Goeker M."/>
            <person name="Klenk H.-P.P."/>
        </authorList>
    </citation>
    <scope>NUCLEOTIDE SEQUENCE [LARGE SCALE GENOMIC DNA]</scope>
    <source>
        <strain evidence="3 4">DSM 17069</strain>
    </source>
</reference>
<dbReference type="OrthoDB" id="7805658at2"/>
<keyword evidence="1" id="KW-0732">Signal</keyword>
<sequence>MKSTCCALALFALALPVSAADLGKSEEPIKLALTQETSAQITAHVAGEMLKAAGYTVEFVAVEDMAVFRQMGRGNIDANLEIWPANAAPSYRDMVMDRELVEMGELGLTLSEGLAYPAHMEATCPGLPALDALRACTAAFATDGGTPVLIDYPSDWDGQGADLMAALDLSFTATPAASEAALVEALVKASTDGTPALAMFWQPHWAVAAHDLRFVELPEAEAACFEDASWGPNPNAVGDCGFPTITSVKAVIKGFKPRWPAAYILIENFQMDNDTLAALLTAVERDGRPVADAVADWAAANEESWRPLVESATN</sequence>
<dbReference type="CDD" id="cd13643">
    <property type="entry name" value="PBP2_BCP_2"/>
    <property type="match status" value="1"/>
</dbReference>
<dbReference type="RefSeq" id="WP_037276892.1">
    <property type="nucleotide sequence ID" value="NZ_KN293991.1"/>
</dbReference>
<dbReference type="InterPro" id="IPR007210">
    <property type="entry name" value="ABC_Gly_betaine_transp_sub-bd"/>
</dbReference>
<proteinExistence type="predicted"/>
<feature type="domain" description="ABC-type glycine betaine transport system substrate-binding" evidence="2">
    <location>
        <begin position="28"/>
        <end position="299"/>
    </location>
</feature>
<dbReference type="eggNOG" id="COG2113">
    <property type="taxonomic scope" value="Bacteria"/>
</dbReference>